<feature type="compositionally biased region" description="Basic residues" evidence="1">
    <location>
        <begin position="259"/>
        <end position="268"/>
    </location>
</feature>
<reference evidence="2 3" key="1">
    <citation type="submission" date="2013-03" db="EMBL/GenBank/DDBJ databases">
        <title>The Genome Sequence of Capronia epimyces CBS 606.96.</title>
        <authorList>
            <consortium name="The Broad Institute Genomics Platform"/>
            <person name="Cuomo C."/>
            <person name="de Hoog S."/>
            <person name="Gorbushina A."/>
            <person name="Walker B."/>
            <person name="Young S.K."/>
            <person name="Zeng Q."/>
            <person name="Gargeya S."/>
            <person name="Fitzgerald M."/>
            <person name="Haas B."/>
            <person name="Abouelleil A."/>
            <person name="Allen A.W."/>
            <person name="Alvarado L."/>
            <person name="Arachchi H.M."/>
            <person name="Berlin A.M."/>
            <person name="Chapman S.B."/>
            <person name="Gainer-Dewar J."/>
            <person name="Goldberg J."/>
            <person name="Griggs A."/>
            <person name="Gujja S."/>
            <person name="Hansen M."/>
            <person name="Howarth C."/>
            <person name="Imamovic A."/>
            <person name="Ireland A."/>
            <person name="Larimer J."/>
            <person name="McCowan C."/>
            <person name="Murphy C."/>
            <person name="Pearson M."/>
            <person name="Poon T.W."/>
            <person name="Priest M."/>
            <person name="Roberts A."/>
            <person name="Saif S."/>
            <person name="Shea T."/>
            <person name="Sisk P."/>
            <person name="Sykes S."/>
            <person name="Wortman J."/>
            <person name="Nusbaum C."/>
            <person name="Birren B."/>
        </authorList>
    </citation>
    <scope>NUCLEOTIDE SEQUENCE [LARGE SCALE GENOMIC DNA]</scope>
    <source>
        <strain evidence="2 3">CBS 606.96</strain>
    </source>
</reference>
<organism evidence="2 3">
    <name type="scientific">Capronia epimyces CBS 606.96</name>
    <dbReference type="NCBI Taxonomy" id="1182542"/>
    <lineage>
        <taxon>Eukaryota</taxon>
        <taxon>Fungi</taxon>
        <taxon>Dikarya</taxon>
        <taxon>Ascomycota</taxon>
        <taxon>Pezizomycotina</taxon>
        <taxon>Eurotiomycetes</taxon>
        <taxon>Chaetothyriomycetidae</taxon>
        <taxon>Chaetothyriales</taxon>
        <taxon>Herpotrichiellaceae</taxon>
        <taxon>Capronia</taxon>
    </lineage>
</organism>
<dbReference type="AlphaFoldDB" id="W9XQY8"/>
<feature type="compositionally biased region" description="Polar residues" evidence="1">
    <location>
        <begin position="68"/>
        <end position="80"/>
    </location>
</feature>
<evidence type="ECO:0000313" key="2">
    <source>
        <dbReference type="EMBL" id="EXJ79366.1"/>
    </source>
</evidence>
<name>W9XQY8_9EURO</name>
<feature type="compositionally biased region" description="Polar residues" evidence="1">
    <location>
        <begin position="578"/>
        <end position="595"/>
    </location>
</feature>
<dbReference type="EMBL" id="AMGY01000008">
    <property type="protein sequence ID" value="EXJ79366.1"/>
    <property type="molecule type" value="Genomic_DNA"/>
</dbReference>
<feature type="region of interest" description="Disordered" evidence="1">
    <location>
        <begin position="607"/>
        <end position="665"/>
    </location>
</feature>
<feature type="compositionally biased region" description="Low complexity" evidence="1">
    <location>
        <begin position="195"/>
        <end position="211"/>
    </location>
</feature>
<dbReference type="STRING" id="1182542.W9XQY8"/>
<dbReference type="Proteomes" id="UP000019478">
    <property type="component" value="Unassembled WGS sequence"/>
</dbReference>
<protein>
    <submittedName>
        <fullName evidence="2">Uncharacterized protein</fullName>
    </submittedName>
</protein>
<feature type="region of interest" description="Disordered" evidence="1">
    <location>
        <begin position="245"/>
        <end position="284"/>
    </location>
</feature>
<feature type="region of interest" description="Disordered" evidence="1">
    <location>
        <begin position="534"/>
        <end position="595"/>
    </location>
</feature>
<feature type="compositionally biased region" description="Basic residues" evidence="1">
    <location>
        <begin position="19"/>
        <end position="29"/>
    </location>
</feature>
<dbReference type="OrthoDB" id="4156059at2759"/>
<feature type="compositionally biased region" description="Low complexity" evidence="1">
    <location>
        <begin position="1"/>
        <end position="13"/>
    </location>
</feature>
<comment type="caution">
    <text evidence="2">The sequence shown here is derived from an EMBL/GenBank/DDBJ whole genome shotgun (WGS) entry which is preliminary data.</text>
</comment>
<dbReference type="GeneID" id="19172954"/>
<accession>W9XQY8</accession>
<evidence type="ECO:0000313" key="3">
    <source>
        <dbReference type="Proteomes" id="UP000019478"/>
    </source>
</evidence>
<feature type="compositionally biased region" description="Basic and acidic residues" evidence="1">
    <location>
        <begin position="245"/>
        <end position="256"/>
    </location>
</feature>
<feature type="region of interest" description="Disordered" evidence="1">
    <location>
        <begin position="1"/>
        <end position="232"/>
    </location>
</feature>
<sequence length="665" mass="72796">MSSKSTAPTSSPAEDSAHRRASGRVRKPTAKAQALDGGKTYSPPLSDTIVVSSPSVPRHRPHRREPSTTPGTITETSQEASLEPPTPETPAVGRVNGTTPPPKAEDGQDEVEIAATKSSPRRVSRRERKPTAKVLSTSPTAHKRPAPPADAQEAPPRKSARISYSGAKVPSKLRYSISSSHNEPDDAEQVDIIDTPPSKKSKVVVLKTTPTKADDAREAEIPETPIQRKSKVVVLKSKRLSEILEPSRRRRVDDSGSKAPRRRSRRHPKPDQAASANTVVARDEPRAEASCGLSCLPPWSRLLAFAEIAKLMPDSNDEEEVVPGGAQDWRSYTKNWCQCNNLPPLPTHHHQVNTNELARALLPNTVSRGTKLDPIDLTEPAAAETQLLSQPVNTILRATDAEKLSKLFTSPTNVDATRGRYATPATGSLRTASDFGTLASNGSVQRRLGVNEYANGLYQQPMPSSEPAKRTYEERLRDDHKALTDIRKRASAQGIAWSFNMTFDDIHALLMEVEDRQQEQEWHYHPQAAGPDHGMHGHEYQVGESNGSPSGFGLLLPARATPTVQPPTKSTRKRQRDSWINYSSTNGTPEISQRLESPNAVSFVEDYDPATSQPRRLSSPSRPKSSRFRVDPRGLLGESPGPGTIINIDDRKNGAGRASRRSRGY</sequence>
<evidence type="ECO:0000256" key="1">
    <source>
        <dbReference type="SAM" id="MobiDB-lite"/>
    </source>
</evidence>
<keyword evidence="3" id="KW-1185">Reference proteome</keyword>
<feature type="compositionally biased region" description="Low complexity" evidence="1">
    <location>
        <begin position="612"/>
        <end position="623"/>
    </location>
</feature>
<dbReference type="RefSeq" id="XP_007737154.1">
    <property type="nucleotide sequence ID" value="XM_007738964.1"/>
</dbReference>
<proteinExistence type="predicted"/>
<dbReference type="HOGENOM" id="CLU_364837_0_0_1"/>
<feature type="compositionally biased region" description="Basic residues" evidence="1">
    <location>
        <begin position="119"/>
        <end position="128"/>
    </location>
</feature>
<gene>
    <name evidence="2" type="ORF">A1O3_08868</name>
</gene>